<keyword evidence="4" id="KW-1185">Reference proteome</keyword>
<proteinExistence type="predicted"/>
<dbReference type="SUPFAM" id="SSF51206">
    <property type="entry name" value="cAMP-binding domain-like"/>
    <property type="match status" value="2"/>
</dbReference>
<feature type="compositionally biased region" description="Pro residues" evidence="1">
    <location>
        <begin position="288"/>
        <end position="300"/>
    </location>
</feature>
<evidence type="ECO:0000259" key="2">
    <source>
        <dbReference type="PROSITE" id="PS50042"/>
    </source>
</evidence>
<dbReference type="PROSITE" id="PS50042">
    <property type="entry name" value="CNMP_BINDING_3"/>
    <property type="match status" value="2"/>
</dbReference>
<dbReference type="PANTHER" id="PTHR23011:SF28">
    <property type="entry name" value="CYCLIC NUCLEOTIDE-BINDING DOMAIN CONTAINING PROTEIN"/>
    <property type="match status" value="1"/>
</dbReference>
<organism evidence="3 4">
    <name type="scientific">Vitrella brassicaformis (strain CCMP3155)</name>
    <dbReference type="NCBI Taxonomy" id="1169540"/>
    <lineage>
        <taxon>Eukaryota</taxon>
        <taxon>Sar</taxon>
        <taxon>Alveolata</taxon>
        <taxon>Colpodellida</taxon>
        <taxon>Vitrellaceae</taxon>
        <taxon>Vitrella</taxon>
    </lineage>
</organism>
<dbReference type="EMBL" id="CDMY01000395">
    <property type="protein sequence ID" value="CEM09405.1"/>
    <property type="molecule type" value="Genomic_DNA"/>
</dbReference>
<accession>A0A0G4F9C5</accession>
<dbReference type="Gene3D" id="2.60.120.10">
    <property type="entry name" value="Jelly Rolls"/>
    <property type="match status" value="2"/>
</dbReference>
<evidence type="ECO:0000313" key="3">
    <source>
        <dbReference type="EMBL" id="CEM09405.1"/>
    </source>
</evidence>
<dbReference type="OrthoDB" id="312042at2759"/>
<dbReference type="InterPro" id="IPR018490">
    <property type="entry name" value="cNMP-bd_dom_sf"/>
</dbReference>
<dbReference type="CDD" id="cd00038">
    <property type="entry name" value="CAP_ED"/>
    <property type="match status" value="1"/>
</dbReference>
<dbReference type="Proteomes" id="UP000041254">
    <property type="component" value="Unassembled WGS sequence"/>
</dbReference>
<evidence type="ECO:0000313" key="4">
    <source>
        <dbReference type="Proteomes" id="UP000041254"/>
    </source>
</evidence>
<gene>
    <name evidence="3" type="ORF">Vbra_4255</name>
</gene>
<feature type="region of interest" description="Disordered" evidence="1">
    <location>
        <begin position="266"/>
        <end position="310"/>
    </location>
</feature>
<feature type="domain" description="Cyclic nucleotide-binding" evidence="2">
    <location>
        <begin position="125"/>
        <end position="170"/>
    </location>
</feature>
<dbReference type="InParanoid" id="A0A0G4F9C5"/>
<evidence type="ECO:0000256" key="1">
    <source>
        <dbReference type="SAM" id="MobiDB-lite"/>
    </source>
</evidence>
<dbReference type="OMA" id="TWCKHID"/>
<dbReference type="VEuPathDB" id="CryptoDB:Vbra_4255"/>
<sequence length="529" mass="60508">MRRHKLPDPAVRLARDILRREPEERTEEEIKQLVEMCRGNKLIQGLDPMVRRQVCKEMLYETYPPKTVIFYFGDSGTKYYIVLKGKVGILTPLHIVTREVYQEHVLAHHKDFILERLAYLSQSPYLRQITPADLKALSDRLNEHVFPSPTIITRQGDEADRVIFVRTGTVIGLRKIEVTPEHDLIDEWRSNKHLQRRTNMVDGKPVPGTRQRRFSLGEEYRSRIDVCLVCIHRDLHAAAEPLAIEVKTPRRQDAYSRGLSEDLAEAAKRRSVEAAQDPTSPTATRAPVGPPSTIPKPVPPTGGRKKERRVTVEEKRSIILQLGPQHVLEMGKYSFYGAAELQEAESVGGDPDFHNVHRRDRYKVTLVAFPFASALYHATPRIPPDSTLLARFKKAKKWDYFKSSVVKDVLYACKAQKALTAGLYRITEDQRTFGSGAASQRGKVAPLEDEEMLDYTHADARVRAAVTWCKHIDQQARQQKDKRLMMYGALKAWLYKNEVEAVESFPRPKSKKRSARLPSDLRALSLHKL</sequence>
<dbReference type="InterPro" id="IPR000595">
    <property type="entry name" value="cNMP-bd_dom"/>
</dbReference>
<feature type="domain" description="Cyclic nucleotide-binding" evidence="2">
    <location>
        <begin position="42"/>
        <end position="90"/>
    </location>
</feature>
<dbReference type="InterPro" id="IPR014710">
    <property type="entry name" value="RmlC-like_jellyroll"/>
</dbReference>
<name>A0A0G4F9C5_VITBC</name>
<dbReference type="AlphaFoldDB" id="A0A0G4F9C5"/>
<reference evidence="3 4" key="1">
    <citation type="submission" date="2014-11" db="EMBL/GenBank/DDBJ databases">
        <authorList>
            <person name="Zhu J."/>
            <person name="Qi W."/>
            <person name="Song R."/>
        </authorList>
    </citation>
    <scope>NUCLEOTIDE SEQUENCE [LARGE SCALE GENOMIC DNA]</scope>
</reference>
<dbReference type="STRING" id="1169540.A0A0G4F9C5"/>
<protein>
    <recommendedName>
        <fullName evidence="2">Cyclic nucleotide-binding domain-containing protein</fullName>
    </recommendedName>
</protein>
<dbReference type="PANTHER" id="PTHR23011">
    <property type="entry name" value="CYCLIC NUCLEOTIDE-BINDING DOMAIN CONTAINING PROTEIN"/>
    <property type="match status" value="1"/>
</dbReference>